<proteinExistence type="predicted"/>
<dbReference type="GO" id="GO:0004812">
    <property type="term" value="F:aminoacyl-tRNA ligase activity"/>
    <property type="evidence" value="ECO:0007669"/>
    <property type="project" value="UniProtKB-KW"/>
</dbReference>
<dbReference type="PRINTS" id="PR01043">
    <property type="entry name" value="TRNASYNTHGLY"/>
</dbReference>
<accession>B9JA74</accession>
<sequence length="294" mass="33985">MRFSARSPAEVSASSCDSRKQRCDRPLLDVKPSPKTSTLPKERGIVLNIYNVNSLVHWEERDIRLRDDLVRFFSDEVRSFLRSANPAWDVRRVEAAALMPRHLVSDAYSNADIWVQEQISPTDPQLVLRPETTPSTYVYMQHLLENHSRTRLPLCVWQAGKSYRREQEQPTKHVRLKEFWQLEFQCAFTADSGNDYHAACLEPVRRMIASMIHLPTRIVPSDRLPAYSQVTMDIEVDNGDKWMEVCSISKRTDFPQRYRSKGKAGPVVDHDVLVLEIAIGLDRCIYNWNIAASR</sequence>
<name>B9JA74_RHIR8</name>
<keyword evidence="4" id="KW-0067">ATP-binding</keyword>
<dbReference type="GO" id="GO:0005524">
    <property type="term" value="F:ATP binding"/>
    <property type="evidence" value="ECO:0007669"/>
    <property type="project" value="UniProtKB-KW"/>
</dbReference>
<dbReference type="GO" id="GO:0006418">
    <property type="term" value="P:tRNA aminoacylation for protein translation"/>
    <property type="evidence" value="ECO:0007669"/>
    <property type="project" value="InterPro"/>
</dbReference>
<dbReference type="EMBL" id="CP000628">
    <property type="protein sequence ID" value="ACM27689.1"/>
    <property type="molecule type" value="Genomic_DNA"/>
</dbReference>
<keyword evidence="2" id="KW-0436">Ligase</keyword>
<organism evidence="8 9">
    <name type="scientific">Rhizobium rhizogenes (strain K84 / ATCC BAA-868)</name>
    <name type="common">Agrobacterium radiobacter</name>
    <dbReference type="NCBI Taxonomy" id="311403"/>
    <lineage>
        <taxon>Bacteria</taxon>
        <taxon>Pseudomonadati</taxon>
        <taxon>Pseudomonadota</taxon>
        <taxon>Alphaproteobacteria</taxon>
        <taxon>Hyphomicrobiales</taxon>
        <taxon>Rhizobiaceae</taxon>
        <taxon>Rhizobium/Agrobacterium group</taxon>
        <taxon>Rhizobium</taxon>
    </lineage>
</organism>
<evidence type="ECO:0000256" key="1">
    <source>
        <dbReference type="ARBA" id="ARBA00022490"/>
    </source>
</evidence>
<dbReference type="AlphaFoldDB" id="B9JA74"/>
<keyword evidence="6 8" id="KW-0030">Aminoacyl-tRNA synthetase</keyword>
<dbReference type="Proteomes" id="UP000001600">
    <property type="component" value="Chromosome 1"/>
</dbReference>
<keyword evidence="5" id="KW-0648">Protein biosynthesis</keyword>
<evidence type="ECO:0000256" key="6">
    <source>
        <dbReference type="ARBA" id="ARBA00023146"/>
    </source>
</evidence>
<dbReference type="SUPFAM" id="SSF55681">
    <property type="entry name" value="Class II aaRS and biotin synthetases"/>
    <property type="match status" value="1"/>
</dbReference>
<dbReference type="InterPro" id="IPR045864">
    <property type="entry name" value="aa-tRNA-synth_II/BPL/LPL"/>
</dbReference>
<dbReference type="eggNOG" id="COG0423">
    <property type="taxonomic scope" value="Bacteria"/>
</dbReference>
<keyword evidence="1" id="KW-0963">Cytoplasm</keyword>
<evidence type="ECO:0000313" key="8">
    <source>
        <dbReference type="EMBL" id="ACM27689.1"/>
    </source>
</evidence>
<dbReference type="InterPro" id="IPR006195">
    <property type="entry name" value="aa-tRNA-synth_II"/>
</dbReference>
<gene>
    <name evidence="8" type="ordered locus">Arad_3833</name>
</gene>
<dbReference type="STRING" id="311403.Arad_3833"/>
<evidence type="ECO:0000256" key="4">
    <source>
        <dbReference type="ARBA" id="ARBA00022840"/>
    </source>
</evidence>
<keyword evidence="3" id="KW-0547">Nucleotide-binding</keyword>
<evidence type="ECO:0000256" key="5">
    <source>
        <dbReference type="ARBA" id="ARBA00022917"/>
    </source>
</evidence>
<reference evidence="8 9" key="1">
    <citation type="journal article" date="2009" name="J. Bacteriol.">
        <title>Genome sequences of three Agrobacterium biovars help elucidate the evolution of multichromosome genomes in bacteria.</title>
        <authorList>
            <person name="Slater S.C."/>
            <person name="Goldman B.S."/>
            <person name="Goodner B."/>
            <person name="Setubal J.C."/>
            <person name="Farrand S.K."/>
            <person name="Nester E.W."/>
            <person name="Burr T.J."/>
            <person name="Banta L."/>
            <person name="Dickerman A.W."/>
            <person name="Paulsen I."/>
            <person name="Otten L."/>
            <person name="Suen G."/>
            <person name="Welch R."/>
            <person name="Almeida N.F."/>
            <person name="Arnold F."/>
            <person name="Burton O.T."/>
            <person name="Du Z."/>
            <person name="Ewing A."/>
            <person name="Godsy E."/>
            <person name="Heisel S."/>
            <person name="Houmiel K.L."/>
            <person name="Jhaveri J."/>
            <person name="Lu J."/>
            <person name="Miller N.M."/>
            <person name="Norton S."/>
            <person name="Chen Q."/>
            <person name="Phoolcharoen W."/>
            <person name="Ohlin V."/>
            <person name="Ondrusek D."/>
            <person name="Pride N."/>
            <person name="Stricklin S.L."/>
            <person name="Sun J."/>
            <person name="Wheeler C."/>
            <person name="Wilson L."/>
            <person name="Zhu H."/>
            <person name="Wood D.W."/>
        </authorList>
    </citation>
    <scope>NUCLEOTIDE SEQUENCE [LARGE SCALE GENOMIC DNA]</scope>
    <source>
        <strain evidence="9">K84 / ATCC BAA-868</strain>
    </source>
</reference>
<dbReference type="Pfam" id="PF00587">
    <property type="entry name" value="tRNA-synt_2b"/>
    <property type="match status" value="1"/>
</dbReference>
<dbReference type="PROSITE" id="PS50862">
    <property type="entry name" value="AA_TRNA_LIGASE_II"/>
    <property type="match status" value="1"/>
</dbReference>
<dbReference type="Gene3D" id="3.30.930.10">
    <property type="entry name" value="Bira Bifunctional Protein, Domain 2"/>
    <property type="match status" value="1"/>
</dbReference>
<evidence type="ECO:0000256" key="3">
    <source>
        <dbReference type="ARBA" id="ARBA00022741"/>
    </source>
</evidence>
<dbReference type="InterPro" id="IPR002314">
    <property type="entry name" value="aa-tRNA-synt_IIb"/>
</dbReference>
<evidence type="ECO:0000259" key="7">
    <source>
        <dbReference type="PROSITE" id="PS50862"/>
    </source>
</evidence>
<dbReference type="KEGG" id="ara:Arad_3833"/>
<evidence type="ECO:0000313" key="9">
    <source>
        <dbReference type="Proteomes" id="UP000001600"/>
    </source>
</evidence>
<dbReference type="HOGENOM" id="CLU_1115078_0_0_5"/>
<evidence type="ECO:0000256" key="2">
    <source>
        <dbReference type="ARBA" id="ARBA00022598"/>
    </source>
</evidence>
<protein>
    <submittedName>
        <fullName evidence="8">tRNA synthetase class II (G H P and S)</fullName>
    </submittedName>
</protein>
<feature type="domain" description="Aminoacyl-transfer RNA synthetases class-II family profile" evidence="7">
    <location>
        <begin position="77"/>
        <end position="285"/>
    </location>
</feature>